<keyword evidence="10 12" id="KW-1133">Transmembrane helix</keyword>
<dbReference type="GO" id="GO:0016567">
    <property type="term" value="P:protein ubiquitination"/>
    <property type="evidence" value="ECO:0007669"/>
    <property type="project" value="InterPro"/>
</dbReference>
<comment type="catalytic activity">
    <reaction evidence="1">
        <text>S-ubiquitinyl-[E2 ubiquitin-conjugating enzyme]-L-cysteine + [acceptor protein]-L-lysine = [E2 ubiquitin-conjugating enzyme]-L-cysteine + N(6)-ubiquitinyl-[acceptor protein]-L-lysine.</text>
        <dbReference type="EC" id="2.3.2.27"/>
    </reaction>
</comment>
<name>A0A5S9F887_UABAM</name>
<comment type="subcellular location">
    <subcellularLocation>
        <location evidence="2">Membrane</location>
        <topology evidence="2">Multi-pass membrane protein</topology>
    </subcellularLocation>
</comment>
<protein>
    <recommendedName>
        <fullName evidence="3">RING-type E3 ubiquitin transferase</fullName>
        <ecNumber evidence="3">2.3.2.27</ecNumber>
    </recommendedName>
</protein>
<sequence>MTYYVFSGITGLVGIIFWFIRGSSLKKLQQIVDTPTSTVKQLEDQLHHSKGQNASKEFRQKVELKGKIVCEKPLLGEISQQECVYYNTKVTHEFEERYQDRDSDGNVRSGTRRRSEIMTKDTRHIPFYLEDETGKIRIEGEGSDVDAIEVVNKLERHPKDNNLAMGKLVLDLASMVLNKGHRTIGYRMQESIIPLDRRLYILGEVCGDEELVVKKPTTSGASFIITTKSEEELVRSQQSTAKWMAILAYIFFIAAIVLLVLGIKANS</sequence>
<keyword evidence="15" id="KW-1185">Reference proteome</keyword>
<evidence type="ECO:0000256" key="5">
    <source>
        <dbReference type="ARBA" id="ARBA00022692"/>
    </source>
</evidence>
<evidence type="ECO:0000256" key="7">
    <source>
        <dbReference type="ARBA" id="ARBA00022771"/>
    </source>
</evidence>
<dbReference type="GO" id="GO:0061630">
    <property type="term" value="F:ubiquitin protein ligase activity"/>
    <property type="evidence" value="ECO:0007669"/>
    <property type="project" value="UniProtKB-EC"/>
</dbReference>
<organism evidence="14 15">
    <name type="scientific">Uabimicrobium amorphum</name>
    <dbReference type="NCBI Taxonomy" id="2596890"/>
    <lineage>
        <taxon>Bacteria</taxon>
        <taxon>Pseudomonadati</taxon>
        <taxon>Planctomycetota</taxon>
        <taxon>Candidatus Uabimicrobiia</taxon>
        <taxon>Candidatus Uabimicrobiales</taxon>
        <taxon>Candidatus Uabimicrobiaceae</taxon>
        <taxon>Candidatus Uabimicrobium</taxon>
    </lineage>
</organism>
<feature type="transmembrane region" description="Helical" evidence="12">
    <location>
        <begin position="6"/>
        <end position="22"/>
    </location>
</feature>
<dbReference type="RefSeq" id="WP_151972141.1">
    <property type="nucleotide sequence ID" value="NZ_AP019860.1"/>
</dbReference>
<dbReference type="OrthoDB" id="981206at2"/>
<dbReference type="GO" id="GO:0016020">
    <property type="term" value="C:membrane"/>
    <property type="evidence" value="ECO:0007669"/>
    <property type="project" value="UniProtKB-SubCell"/>
</dbReference>
<dbReference type="InterPro" id="IPR022170">
    <property type="entry name" value="MUL1-like"/>
</dbReference>
<keyword evidence="11 12" id="KW-0472">Membrane</keyword>
<evidence type="ECO:0000256" key="4">
    <source>
        <dbReference type="ARBA" id="ARBA00022679"/>
    </source>
</evidence>
<evidence type="ECO:0000256" key="3">
    <source>
        <dbReference type="ARBA" id="ARBA00012483"/>
    </source>
</evidence>
<dbReference type="EC" id="2.3.2.27" evidence="3"/>
<feature type="domain" description="E3 Ubiquitin ligase MUL1-like" evidence="13">
    <location>
        <begin position="95"/>
        <end position="258"/>
    </location>
</feature>
<evidence type="ECO:0000259" key="13">
    <source>
        <dbReference type="Pfam" id="PF12483"/>
    </source>
</evidence>
<dbReference type="InterPro" id="IPR044231">
    <property type="entry name" value="SP1/SPL1"/>
</dbReference>
<dbReference type="EMBL" id="AP019860">
    <property type="protein sequence ID" value="BBM88032.1"/>
    <property type="molecule type" value="Genomic_DNA"/>
</dbReference>
<keyword evidence="9" id="KW-0862">Zinc</keyword>
<keyword evidence="4" id="KW-0808">Transferase</keyword>
<evidence type="ECO:0000313" key="15">
    <source>
        <dbReference type="Proteomes" id="UP000326354"/>
    </source>
</evidence>
<dbReference type="PANTHER" id="PTHR47568">
    <property type="match status" value="1"/>
</dbReference>
<evidence type="ECO:0000256" key="12">
    <source>
        <dbReference type="SAM" id="Phobius"/>
    </source>
</evidence>
<evidence type="ECO:0000256" key="1">
    <source>
        <dbReference type="ARBA" id="ARBA00000900"/>
    </source>
</evidence>
<dbReference type="GO" id="GO:0008270">
    <property type="term" value="F:zinc ion binding"/>
    <property type="evidence" value="ECO:0007669"/>
    <property type="project" value="UniProtKB-KW"/>
</dbReference>
<dbReference type="Pfam" id="PF12483">
    <property type="entry name" value="GIDE"/>
    <property type="match status" value="1"/>
</dbReference>
<evidence type="ECO:0000256" key="8">
    <source>
        <dbReference type="ARBA" id="ARBA00022786"/>
    </source>
</evidence>
<evidence type="ECO:0000256" key="6">
    <source>
        <dbReference type="ARBA" id="ARBA00022723"/>
    </source>
</evidence>
<evidence type="ECO:0000256" key="10">
    <source>
        <dbReference type="ARBA" id="ARBA00022989"/>
    </source>
</evidence>
<gene>
    <name evidence="14" type="ORF">UABAM_06448</name>
</gene>
<keyword evidence="6" id="KW-0479">Metal-binding</keyword>
<keyword evidence="7" id="KW-0863">Zinc-finger</keyword>
<evidence type="ECO:0000256" key="11">
    <source>
        <dbReference type="ARBA" id="ARBA00023136"/>
    </source>
</evidence>
<evidence type="ECO:0000313" key="14">
    <source>
        <dbReference type="EMBL" id="BBM88032.1"/>
    </source>
</evidence>
<dbReference type="AlphaFoldDB" id="A0A5S9F887"/>
<proteinExistence type="predicted"/>
<evidence type="ECO:0000256" key="2">
    <source>
        <dbReference type="ARBA" id="ARBA00004141"/>
    </source>
</evidence>
<feature type="transmembrane region" description="Helical" evidence="12">
    <location>
        <begin position="243"/>
        <end position="263"/>
    </location>
</feature>
<evidence type="ECO:0000256" key="9">
    <source>
        <dbReference type="ARBA" id="ARBA00022833"/>
    </source>
</evidence>
<dbReference type="PANTHER" id="PTHR47568:SF2">
    <property type="entry name" value="E3 UBIQUITIN-PROTEIN LIGASE SP1-RELATED"/>
    <property type="match status" value="1"/>
</dbReference>
<dbReference type="Proteomes" id="UP000326354">
    <property type="component" value="Chromosome"/>
</dbReference>
<accession>A0A5S9F887</accession>
<keyword evidence="8" id="KW-0833">Ubl conjugation pathway</keyword>
<reference evidence="14 15" key="1">
    <citation type="submission" date="2019-08" db="EMBL/GenBank/DDBJ databases">
        <title>Complete genome sequence of Candidatus Uab amorphum.</title>
        <authorList>
            <person name="Shiratori T."/>
            <person name="Suzuki S."/>
            <person name="Kakizawa Y."/>
            <person name="Ishida K."/>
        </authorList>
    </citation>
    <scope>NUCLEOTIDE SEQUENCE [LARGE SCALE GENOMIC DNA]</scope>
    <source>
        <strain evidence="14 15">SRT547</strain>
    </source>
</reference>
<keyword evidence="5 12" id="KW-0812">Transmembrane</keyword>
<dbReference type="KEGG" id="uam:UABAM_06448"/>